<dbReference type="FunFam" id="3.30.830.10:FF:000005">
    <property type="entry name" value="nardilysin isoform X1"/>
    <property type="match status" value="1"/>
</dbReference>
<evidence type="ECO:0000256" key="7">
    <source>
        <dbReference type="ARBA" id="ARBA00022723"/>
    </source>
</evidence>
<dbReference type="FunFam" id="3.30.830.10:FF:000012">
    <property type="entry name" value="Protease 3"/>
    <property type="match status" value="1"/>
</dbReference>
<evidence type="ECO:0000256" key="12">
    <source>
        <dbReference type="ARBA" id="ARBA00031184"/>
    </source>
</evidence>
<evidence type="ECO:0000256" key="5">
    <source>
        <dbReference type="ARBA" id="ARBA00017565"/>
    </source>
</evidence>
<dbReference type="Pfam" id="PF22456">
    <property type="entry name" value="PqqF-like_C_4"/>
    <property type="match status" value="1"/>
</dbReference>
<protein>
    <recommendedName>
        <fullName evidence="5">Protease 3</fullName>
        <ecNumber evidence="4">3.4.24.55</ecNumber>
    </recommendedName>
    <alternativeName>
        <fullName evidence="13">Pitrilysin</fullName>
    </alternativeName>
    <alternativeName>
        <fullName evidence="12">Protease III</fullName>
    </alternativeName>
    <alternativeName>
        <fullName evidence="11">Protease pi</fullName>
    </alternativeName>
</protein>
<dbReference type="Proteomes" id="UP000094291">
    <property type="component" value="Unassembled WGS sequence"/>
</dbReference>
<keyword evidence="9" id="KW-0862">Zinc</keyword>
<dbReference type="OrthoDB" id="9811314at2"/>
<accession>A0A1E2VCV2</accession>
<dbReference type="InterPro" id="IPR011249">
    <property type="entry name" value="Metalloenz_LuxS/M16"/>
</dbReference>
<evidence type="ECO:0000259" key="18">
    <source>
        <dbReference type="Pfam" id="PF16187"/>
    </source>
</evidence>
<evidence type="ECO:0000256" key="13">
    <source>
        <dbReference type="ARBA" id="ARBA00033450"/>
    </source>
</evidence>
<dbReference type="AlphaFoldDB" id="A0A1E2VCV2"/>
<comment type="similarity">
    <text evidence="3 14">Belongs to the peptidase M16 family.</text>
</comment>
<dbReference type="InterPro" id="IPR054734">
    <property type="entry name" value="PqqF-like_C_4"/>
</dbReference>
<feature type="domain" description="Peptidase M16 C-terminal" evidence="17">
    <location>
        <begin position="222"/>
        <end position="397"/>
    </location>
</feature>
<evidence type="ECO:0000256" key="10">
    <source>
        <dbReference type="ARBA" id="ARBA00023049"/>
    </source>
</evidence>
<gene>
    <name evidence="20" type="ORF">BFW38_14025</name>
</gene>
<evidence type="ECO:0000256" key="2">
    <source>
        <dbReference type="ARBA" id="ARBA00002184"/>
    </source>
</evidence>
<dbReference type="EC" id="3.4.24.55" evidence="4"/>
<evidence type="ECO:0000259" key="19">
    <source>
        <dbReference type="Pfam" id="PF22456"/>
    </source>
</evidence>
<dbReference type="SUPFAM" id="SSF63411">
    <property type="entry name" value="LuxS/MPP-like metallohydrolase"/>
    <property type="match status" value="4"/>
</dbReference>
<comment type="caution">
    <text evidence="20">The sequence shown here is derived from an EMBL/GenBank/DDBJ whole genome shotgun (WGS) entry which is preliminary data.</text>
</comment>
<sequence length="948" mass="106616">MIKHHWRHGLTALAATLGLAACSLTPSNTQTQEASMPSTQAPVTSPNDQRQYQSLMLDNGLSVLLINDPNADKAAAAMNVSAGSQDESDQFPGLAHYLEHMLFLGTETYPDADAYQQFVAENGGSRNAFTASTDTNYYFDIDPRALEGGLDRFSHFFIDPLFTPDYMAREVNAVNSEYSSKLRNDGRRQLAAIRQAVNPAHPFSRFSAGNNETLPVKDPKLREAMLDFYQTHYRAGAMHLVVYGPQSIDQLQQWVKQDFADIPSGQGQQASTPTLFRDQDLPAELSIKPLKQLYQLQLLFPIPDPIQDYATQPVSYLANLIGHEGEGSILAWLKQKGWASSLSAGSQFSTRDESMFGINIELTAEGDQHIDEITAAVFKYIQLIRQQGIEQWRYEEQAQLAAQSFRFMEPSEPIQAVSQLAMQMARVPMKDVVQAPYMFTQYQPERIRTYLNQLTPEKLLRVHVSPNVKTDDIAPWFPADYRLTHDTLDLPTSHANLALPKANPYVADDLSLVEPGTAMAPKQLNEKPGLSLWHATDTSFAVPRAQVFVSLQSPVASENLKSRVLSNLLADWVMDEFNAPGYPARLAGLGYDAYPHARGITLTLRGYNQRQPILLKNLLEVLTQDEIKPDQFERIKQRQLRQLRNAAQDPLARQMMRALTPELIDPAWSEADKYHALEAITLEDLKTYRPQLLAQLHIQMLAMGNLSTEDAQQLATQVRQSLNPALAQSDIEPLKLRQIPTGAWHQAEQLDHNDKAVLLHIQGRNNAPAETARMLMLTHLQQADFFNSLRTEQQLGYVVFASPFPVLDTAGALYLVQSPSTDAAEIARRISAFMVEDQVRINQLNEATFKRYKESLLNNLLREDQRLSERGQRMWRAVAMGDTHFDRRERIAQALEDLTLSQFQAFYTDVLANQRGKLWLGTPVKDVEGLPGQPATPKLWPIHSIDSP</sequence>
<evidence type="ECO:0000256" key="9">
    <source>
        <dbReference type="ARBA" id="ARBA00022833"/>
    </source>
</evidence>
<dbReference type="InterPro" id="IPR050626">
    <property type="entry name" value="Peptidase_M16"/>
</dbReference>
<keyword evidence="10" id="KW-0482">Metalloprotease</keyword>
<dbReference type="PROSITE" id="PS00143">
    <property type="entry name" value="INSULINASE"/>
    <property type="match status" value="1"/>
</dbReference>
<evidence type="ECO:0000259" key="17">
    <source>
        <dbReference type="Pfam" id="PF05193"/>
    </source>
</evidence>
<dbReference type="PANTHER" id="PTHR43690">
    <property type="entry name" value="NARDILYSIN"/>
    <property type="match status" value="1"/>
</dbReference>
<dbReference type="InterPro" id="IPR032632">
    <property type="entry name" value="Peptidase_M16_M"/>
</dbReference>
<organism evidence="20 21">
    <name type="scientific">Terasakiispira papahanaumokuakeensis</name>
    <dbReference type="NCBI Taxonomy" id="197479"/>
    <lineage>
        <taxon>Bacteria</taxon>
        <taxon>Pseudomonadati</taxon>
        <taxon>Pseudomonadota</taxon>
        <taxon>Gammaproteobacteria</taxon>
        <taxon>Oceanospirillales</taxon>
        <taxon>Terasakiispira</taxon>
    </lineage>
</organism>
<dbReference type="Pfam" id="PF16187">
    <property type="entry name" value="Peptidase_M16_M"/>
    <property type="match status" value="1"/>
</dbReference>
<evidence type="ECO:0000256" key="6">
    <source>
        <dbReference type="ARBA" id="ARBA00022670"/>
    </source>
</evidence>
<keyword evidence="15" id="KW-0732">Signal</keyword>
<keyword evidence="6" id="KW-0645">Protease</keyword>
<evidence type="ECO:0000256" key="4">
    <source>
        <dbReference type="ARBA" id="ARBA00012449"/>
    </source>
</evidence>
<dbReference type="Pfam" id="PF05193">
    <property type="entry name" value="Peptidase_M16_C"/>
    <property type="match status" value="1"/>
</dbReference>
<evidence type="ECO:0000259" key="16">
    <source>
        <dbReference type="Pfam" id="PF00675"/>
    </source>
</evidence>
<dbReference type="InterPro" id="IPR011765">
    <property type="entry name" value="Pept_M16_N"/>
</dbReference>
<dbReference type="GO" id="GO:0046872">
    <property type="term" value="F:metal ion binding"/>
    <property type="evidence" value="ECO:0007669"/>
    <property type="project" value="UniProtKB-KW"/>
</dbReference>
<evidence type="ECO:0000256" key="3">
    <source>
        <dbReference type="ARBA" id="ARBA00007261"/>
    </source>
</evidence>
<dbReference type="STRING" id="197479.BFW38_14025"/>
<feature type="domain" description="Coenzyme PQQ synthesis protein F-like C-terminal lobe" evidence="19">
    <location>
        <begin position="776"/>
        <end position="875"/>
    </location>
</feature>
<evidence type="ECO:0000256" key="8">
    <source>
        <dbReference type="ARBA" id="ARBA00022801"/>
    </source>
</evidence>
<dbReference type="GO" id="GO:0006508">
    <property type="term" value="P:proteolysis"/>
    <property type="evidence" value="ECO:0007669"/>
    <property type="project" value="UniProtKB-KW"/>
</dbReference>
<dbReference type="PANTHER" id="PTHR43690:SF18">
    <property type="entry name" value="INSULIN-DEGRADING ENZYME-RELATED"/>
    <property type="match status" value="1"/>
</dbReference>
<dbReference type="Gene3D" id="3.30.830.10">
    <property type="entry name" value="Metalloenzyme, LuxS/M16 peptidase-like"/>
    <property type="match status" value="4"/>
</dbReference>
<reference evidence="20 21" key="1">
    <citation type="submission" date="2016-08" db="EMBL/GenBank/DDBJ databases">
        <authorList>
            <person name="Seilhamer J.J."/>
        </authorList>
    </citation>
    <scope>NUCLEOTIDE SEQUENCE [LARGE SCALE GENOMIC DNA]</scope>
    <source>
        <strain evidence="20 21">PH27A</strain>
    </source>
</reference>
<keyword evidence="21" id="KW-1185">Reference proteome</keyword>
<comment type="cofactor">
    <cofactor evidence="1">
        <name>Zn(2+)</name>
        <dbReference type="ChEBI" id="CHEBI:29105"/>
    </cofactor>
</comment>
<feature type="chain" id="PRO_5009119715" description="Protease 3" evidence="15">
    <location>
        <begin position="21"/>
        <end position="948"/>
    </location>
</feature>
<feature type="domain" description="Peptidase M16 N-terminal" evidence="16">
    <location>
        <begin position="63"/>
        <end position="185"/>
    </location>
</feature>
<evidence type="ECO:0000256" key="15">
    <source>
        <dbReference type="SAM" id="SignalP"/>
    </source>
</evidence>
<feature type="domain" description="Peptidase M16 middle/third" evidence="18">
    <location>
        <begin position="405"/>
        <end position="676"/>
    </location>
</feature>
<dbReference type="InterPro" id="IPR007863">
    <property type="entry name" value="Peptidase_M16_C"/>
</dbReference>
<evidence type="ECO:0000256" key="14">
    <source>
        <dbReference type="RuleBase" id="RU004447"/>
    </source>
</evidence>
<dbReference type="PROSITE" id="PS51257">
    <property type="entry name" value="PROKAR_LIPOPROTEIN"/>
    <property type="match status" value="1"/>
</dbReference>
<name>A0A1E2VCV2_9GAMM</name>
<dbReference type="RefSeq" id="WP_068999467.1">
    <property type="nucleotide sequence ID" value="NZ_MDTQ01000001.1"/>
</dbReference>
<dbReference type="InterPro" id="IPR001431">
    <property type="entry name" value="Pept_M16_Zn_BS"/>
</dbReference>
<keyword evidence="8" id="KW-0378">Hydrolase</keyword>
<dbReference type="GO" id="GO:0005737">
    <property type="term" value="C:cytoplasm"/>
    <property type="evidence" value="ECO:0007669"/>
    <property type="project" value="UniProtKB-ARBA"/>
</dbReference>
<evidence type="ECO:0000313" key="20">
    <source>
        <dbReference type="EMBL" id="ODC04485.1"/>
    </source>
</evidence>
<keyword evidence="7" id="KW-0479">Metal-binding</keyword>
<dbReference type="GO" id="GO:0004222">
    <property type="term" value="F:metalloendopeptidase activity"/>
    <property type="evidence" value="ECO:0007669"/>
    <property type="project" value="UniProtKB-EC"/>
</dbReference>
<feature type="signal peptide" evidence="15">
    <location>
        <begin position="1"/>
        <end position="20"/>
    </location>
</feature>
<dbReference type="EMBL" id="MDTQ01000001">
    <property type="protein sequence ID" value="ODC04485.1"/>
    <property type="molecule type" value="Genomic_DNA"/>
</dbReference>
<proteinExistence type="inferred from homology"/>
<evidence type="ECO:0000256" key="1">
    <source>
        <dbReference type="ARBA" id="ARBA00001947"/>
    </source>
</evidence>
<evidence type="ECO:0000313" key="21">
    <source>
        <dbReference type="Proteomes" id="UP000094291"/>
    </source>
</evidence>
<dbReference type="Pfam" id="PF00675">
    <property type="entry name" value="Peptidase_M16"/>
    <property type="match status" value="1"/>
</dbReference>
<comment type="function">
    <text evidence="2">Endopeptidase that degrades small peptides of less than 7 kDa, such as glucagon and insulin.</text>
</comment>
<evidence type="ECO:0000256" key="11">
    <source>
        <dbReference type="ARBA" id="ARBA00029597"/>
    </source>
</evidence>